<dbReference type="AlphaFoldDB" id="A0A5F9DNZ2"/>
<protein>
    <recommendedName>
        <fullName evidence="6">Friend virus susceptibility 1</fullName>
    </recommendedName>
</protein>
<dbReference type="EMBL" id="AAGW02061867">
    <property type="status" value="NOT_ANNOTATED_CDS"/>
    <property type="molecule type" value="Genomic_DNA"/>
</dbReference>
<feature type="chain" id="PRO_5023824212" description="Friend virus susceptibility 1" evidence="3">
    <location>
        <begin position="24"/>
        <end position="469"/>
    </location>
</feature>
<name>A0A5F9DNZ2_RABIT</name>
<dbReference type="Ensembl" id="ENSOCUT00000042350.1">
    <property type="protein sequence ID" value="ENSOCUP00000047745.1"/>
    <property type="gene ID" value="ENSOCUG00000036640.1"/>
</dbReference>
<evidence type="ECO:0008006" key="6">
    <source>
        <dbReference type="Google" id="ProtNLM"/>
    </source>
</evidence>
<sequence>MGFLHWLWGFWNWLCNMVRPKDAKDSPSDGADSTCNPWRELFLEMCRINAVDSPESPLEGGQELGDSVHGTFQLLWGTREHRDAGWLLLSSLDRVVRDRDELRDEVYRLQLRVNDLRVSKSVLGQSLLSCSHRAEVAENQAQALIVRLAELQQKLNSRPRRVSAVKVRALVGKEWDPVRWDGDVWEELDEAADAEPLNPEEACLPVELGLPPPSVVPASPLAASPAPAAAEGISSASPEEAGMASPGAAARQSQAEAPQDPAASPLLSCRQVAGPGSRQAPEAVRSREKARYSPKELLEFSALYKQKTEEQVWEWILRVWDNGGKNLKLVRAEFIDLGSLSRDPAFNLAARGVKKGANSLFGWLAETWVKRWPSVRELEMPDLPWFTLEEGIRRLREIGMVEWLCHLRSTPLPWEGPEDALFTSAVRNRFVRGAPASLKTCVVALLCGPGLTVGTAVTQLENLNAMGMI</sequence>
<feature type="coiled-coil region" evidence="1">
    <location>
        <begin position="92"/>
        <end position="154"/>
    </location>
</feature>
<evidence type="ECO:0000313" key="5">
    <source>
        <dbReference type="Proteomes" id="UP000001811"/>
    </source>
</evidence>
<feature type="compositionally biased region" description="Low complexity" evidence="2">
    <location>
        <begin position="229"/>
        <end position="242"/>
    </location>
</feature>
<evidence type="ECO:0000256" key="1">
    <source>
        <dbReference type="SAM" id="Coils"/>
    </source>
</evidence>
<keyword evidence="3" id="KW-0732">Signal</keyword>
<dbReference type="GeneTree" id="ENSGT00940000168197"/>
<dbReference type="GO" id="GO:0009615">
    <property type="term" value="P:response to virus"/>
    <property type="evidence" value="ECO:0007669"/>
    <property type="project" value="TreeGrafter"/>
</dbReference>
<dbReference type="InParanoid" id="A0A5F9DNZ2"/>
<dbReference type="Proteomes" id="UP000001811">
    <property type="component" value="Chromosome 10"/>
</dbReference>
<dbReference type="GO" id="GO:0005794">
    <property type="term" value="C:Golgi apparatus"/>
    <property type="evidence" value="ECO:0007669"/>
    <property type="project" value="TreeGrafter"/>
</dbReference>
<reference evidence="4" key="2">
    <citation type="submission" date="2025-08" db="UniProtKB">
        <authorList>
            <consortium name="Ensembl"/>
        </authorList>
    </citation>
    <scope>IDENTIFICATION</scope>
    <source>
        <strain evidence="4">Thorbecke</strain>
    </source>
</reference>
<keyword evidence="1" id="KW-0175">Coiled coil</keyword>
<dbReference type="OrthoDB" id="9909099at2759"/>
<proteinExistence type="predicted"/>
<dbReference type="KEGG" id="ocu:103349515"/>
<dbReference type="Bgee" id="ENSOCUG00000036640">
    <property type="expression patterns" value="Expressed in uterus and 15 other cell types or tissues"/>
</dbReference>
<reference evidence="4" key="3">
    <citation type="submission" date="2025-09" db="UniProtKB">
        <authorList>
            <consortium name="Ensembl"/>
        </authorList>
    </citation>
    <scope>IDENTIFICATION</scope>
    <source>
        <strain evidence="4">Thorbecke</strain>
    </source>
</reference>
<reference evidence="4 5" key="1">
    <citation type="journal article" date="2011" name="Nature">
        <title>A high-resolution map of human evolutionary constraint using 29 mammals.</title>
        <authorList>
            <person name="Lindblad-Toh K."/>
            <person name="Garber M."/>
            <person name="Zuk O."/>
            <person name="Lin M.F."/>
            <person name="Parker B.J."/>
            <person name="Washietl S."/>
            <person name="Kheradpour P."/>
            <person name="Ernst J."/>
            <person name="Jordan G."/>
            <person name="Mauceli E."/>
            <person name="Ward L.D."/>
            <person name="Lowe C.B."/>
            <person name="Holloway A.K."/>
            <person name="Clamp M."/>
            <person name="Gnerre S."/>
            <person name="Alfoldi J."/>
            <person name="Beal K."/>
            <person name="Chang J."/>
            <person name="Clawson H."/>
            <person name="Cuff J."/>
            <person name="Di Palma F."/>
            <person name="Fitzgerald S."/>
            <person name="Flicek P."/>
            <person name="Guttman M."/>
            <person name="Hubisz M.J."/>
            <person name="Jaffe D.B."/>
            <person name="Jungreis I."/>
            <person name="Kent W.J."/>
            <person name="Kostka D."/>
            <person name="Lara M."/>
            <person name="Martins A.L."/>
            <person name="Massingham T."/>
            <person name="Moltke I."/>
            <person name="Raney B.J."/>
            <person name="Rasmussen M.D."/>
            <person name="Robinson J."/>
            <person name="Stark A."/>
            <person name="Vilella A.J."/>
            <person name="Wen J."/>
            <person name="Xie X."/>
            <person name="Zody M.C."/>
            <person name="Baldwin J."/>
            <person name="Bloom T."/>
            <person name="Chin C.W."/>
            <person name="Heiman D."/>
            <person name="Nicol R."/>
            <person name="Nusbaum C."/>
            <person name="Young S."/>
            <person name="Wilkinson J."/>
            <person name="Worley K.C."/>
            <person name="Kovar C.L."/>
            <person name="Muzny D.M."/>
            <person name="Gibbs R.A."/>
            <person name="Cree A."/>
            <person name="Dihn H.H."/>
            <person name="Fowler G."/>
            <person name="Jhangiani S."/>
            <person name="Joshi V."/>
            <person name="Lee S."/>
            <person name="Lewis L.R."/>
            <person name="Nazareth L.V."/>
            <person name="Okwuonu G."/>
            <person name="Santibanez J."/>
            <person name="Warren W.C."/>
            <person name="Mardis E.R."/>
            <person name="Weinstock G.M."/>
            <person name="Wilson R.K."/>
            <person name="Delehaunty K."/>
            <person name="Dooling D."/>
            <person name="Fronik C."/>
            <person name="Fulton L."/>
            <person name="Fulton B."/>
            <person name="Graves T."/>
            <person name="Minx P."/>
            <person name="Sodergren E."/>
            <person name="Birney E."/>
            <person name="Margulies E.H."/>
            <person name="Herrero J."/>
            <person name="Green E.D."/>
            <person name="Haussler D."/>
            <person name="Siepel A."/>
            <person name="Goldman N."/>
            <person name="Pollard K.S."/>
            <person name="Pedersen J.S."/>
            <person name="Lander E.S."/>
            <person name="Kellis M."/>
        </authorList>
    </citation>
    <scope>NUCLEOTIDE SEQUENCE [LARGE SCALE GENOMIC DNA]</scope>
    <source>
        <strain evidence="4 5">Thorbecke inbred</strain>
    </source>
</reference>
<dbReference type="PANTHER" id="PTHR48195:SF2">
    <property type="entry name" value="FRIEND VIRUS SUSCEPTIBILITY PROTEIN 1"/>
    <property type="match status" value="1"/>
</dbReference>
<dbReference type="PANTHER" id="PTHR48195">
    <property type="entry name" value="FRIEND VIRUS SUSCEPTIBILITY PROTEIN 1"/>
    <property type="match status" value="1"/>
</dbReference>
<organism evidence="4 5">
    <name type="scientific">Oryctolagus cuniculus</name>
    <name type="common">Rabbit</name>
    <dbReference type="NCBI Taxonomy" id="9986"/>
    <lineage>
        <taxon>Eukaryota</taxon>
        <taxon>Metazoa</taxon>
        <taxon>Chordata</taxon>
        <taxon>Craniata</taxon>
        <taxon>Vertebrata</taxon>
        <taxon>Euteleostomi</taxon>
        <taxon>Mammalia</taxon>
        <taxon>Eutheria</taxon>
        <taxon>Euarchontoglires</taxon>
        <taxon>Glires</taxon>
        <taxon>Lagomorpha</taxon>
        <taxon>Leporidae</taxon>
        <taxon>Oryctolagus</taxon>
    </lineage>
</organism>
<feature type="signal peptide" evidence="3">
    <location>
        <begin position="1"/>
        <end position="23"/>
    </location>
</feature>
<keyword evidence="5" id="KW-1185">Reference proteome</keyword>
<evidence type="ECO:0000313" key="4">
    <source>
        <dbReference type="Ensembl" id="ENSOCUP00000047745.1"/>
    </source>
</evidence>
<accession>A0A5F9DNZ2</accession>
<dbReference type="GeneID" id="103349515"/>
<dbReference type="STRING" id="9986.ENSOCUP00000047745"/>
<dbReference type="InterPro" id="IPR053270">
    <property type="entry name" value="Fv1_restriction_factor"/>
</dbReference>
<evidence type="ECO:0000256" key="2">
    <source>
        <dbReference type="SAM" id="MobiDB-lite"/>
    </source>
</evidence>
<feature type="region of interest" description="Disordered" evidence="2">
    <location>
        <begin position="229"/>
        <end position="288"/>
    </location>
</feature>
<evidence type="ECO:0000256" key="3">
    <source>
        <dbReference type="SAM" id="SignalP"/>
    </source>
</evidence>